<organism evidence="1 2">
    <name type="scientific">Rhizocola hellebori</name>
    <dbReference type="NCBI Taxonomy" id="1392758"/>
    <lineage>
        <taxon>Bacteria</taxon>
        <taxon>Bacillati</taxon>
        <taxon>Actinomycetota</taxon>
        <taxon>Actinomycetes</taxon>
        <taxon>Micromonosporales</taxon>
        <taxon>Micromonosporaceae</taxon>
        <taxon>Rhizocola</taxon>
    </lineage>
</organism>
<evidence type="ECO:0000313" key="1">
    <source>
        <dbReference type="EMBL" id="GIH08624.1"/>
    </source>
</evidence>
<dbReference type="InterPro" id="IPR005288">
    <property type="entry name" value="NadB"/>
</dbReference>
<dbReference type="Pfam" id="PF12831">
    <property type="entry name" value="FAD_oxidored"/>
    <property type="match status" value="1"/>
</dbReference>
<dbReference type="Proteomes" id="UP000612899">
    <property type="component" value="Unassembled WGS sequence"/>
</dbReference>
<dbReference type="Gene3D" id="3.50.50.60">
    <property type="entry name" value="FAD/NAD(P)-binding domain"/>
    <property type="match status" value="1"/>
</dbReference>
<dbReference type="PANTHER" id="PTHR42716:SF1">
    <property type="entry name" value="SLL0471 PROTEIN"/>
    <property type="match status" value="1"/>
</dbReference>
<dbReference type="RefSeq" id="WP_203912370.1">
    <property type="nucleotide sequence ID" value="NZ_BONY01000052.1"/>
</dbReference>
<protein>
    <submittedName>
        <fullName evidence="1">FAD-dependent oxidoreductase</fullName>
    </submittedName>
</protein>
<dbReference type="EMBL" id="BONY01000052">
    <property type="protein sequence ID" value="GIH08624.1"/>
    <property type="molecule type" value="Genomic_DNA"/>
</dbReference>
<name>A0A8J3QD94_9ACTN</name>
<dbReference type="AlphaFoldDB" id="A0A8J3QD94"/>
<sequence length="524" mass="57659">MRAEILVIGGGLGGVAAALGALRAGRRVVLTEEFDWLGGQLTSQAVPPDEHSWVEQFGVTASYRALREGIRDYYRQHYPLVPAARAWRELNPGGGHVSRLCHEPRVAVAVIEAMLAPYRGSGRLTVLQPYRPVAATTEGDRVTSVTVEHRDTGRRLTLEAPYILDATETGELLPLTETEYVTGFESQHDTGEPSAPDTAQPMNMQAVSVCFAIDHVDGDHTIDRPASYRFWRDYQPPFWGDKLLSFRSPNPRTLGISERSFTPNPDDDPLAVVADQRVNPGDGNLWTFRRIAARKLFTEGAYESDICLVNWPMIDYFEGPVIDVPDAAIHLARARELSMSVLYWLQTEAGFKGLRLRGDVTGGADGLAQAPYIRESRRIKAEYTVVEQDLSLAVRGDKGAVCYPDSVGVGMYRIDLHPSTGGDNYIDVGSCPFEIPLGALIPQRVENLLPAGKNIGTTHITNGSYRLHPVEWNVGEVAGALAAYCLANTTSPRAVRNDPQQLAAFQTHLIRDGVQLRWPDISGY</sequence>
<accession>A0A8J3QD94</accession>
<gene>
    <name evidence="1" type="ORF">Rhe02_66910</name>
</gene>
<keyword evidence="2" id="KW-1185">Reference proteome</keyword>
<proteinExistence type="predicted"/>
<dbReference type="GO" id="GO:0008734">
    <property type="term" value="F:L-aspartate oxidase activity"/>
    <property type="evidence" value="ECO:0007669"/>
    <property type="project" value="InterPro"/>
</dbReference>
<comment type="caution">
    <text evidence="1">The sequence shown here is derived from an EMBL/GenBank/DDBJ whole genome shotgun (WGS) entry which is preliminary data.</text>
</comment>
<dbReference type="SUPFAM" id="SSF51905">
    <property type="entry name" value="FAD/NAD(P)-binding domain"/>
    <property type="match status" value="1"/>
</dbReference>
<reference evidence="1" key="1">
    <citation type="submission" date="2021-01" db="EMBL/GenBank/DDBJ databases">
        <title>Whole genome shotgun sequence of Rhizocola hellebori NBRC 109834.</title>
        <authorList>
            <person name="Komaki H."/>
            <person name="Tamura T."/>
        </authorList>
    </citation>
    <scope>NUCLEOTIDE SEQUENCE</scope>
    <source>
        <strain evidence="1">NBRC 109834</strain>
    </source>
</reference>
<dbReference type="InterPro" id="IPR036188">
    <property type="entry name" value="FAD/NAD-bd_sf"/>
</dbReference>
<dbReference type="PANTHER" id="PTHR42716">
    <property type="entry name" value="L-ASPARTATE OXIDASE"/>
    <property type="match status" value="1"/>
</dbReference>
<dbReference type="GO" id="GO:0009435">
    <property type="term" value="P:NAD+ biosynthetic process"/>
    <property type="evidence" value="ECO:0007669"/>
    <property type="project" value="InterPro"/>
</dbReference>
<evidence type="ECO:0000313" key="2">
    <source>
        <dbReference type="Proteomes" id="UP000612899"/>
    </source>
</evidence>